<dbReference type="InterPro" id="IPR014729">
    <property type="entry name" value="Rossmann-like_a/b/a_fold"/>
</dbReference>
<proteinExistence type="predicted"/>
<accession>A0ABS4DN86</accession>
<evidence type="ECO:0000313" key="2">
    <source>
        <dbReference type="Proteomes" id="UP000823790"/>
    </source>
</evidence>
<organism evidence="1 2">
    <name type="scientific">Frateuria flava</name>
    <dbReference type="NCBI Taxonomy" id="2821489"/>
    <lineage>
        <taxon>Bacteria</taxon>
        <taxon>Pseudomonadati</taxon>
        <taxon>Pseudomonadota</taxon>
        <taxon>Gammaproteobacteria</taxon>
        <taxon>Lysobacterales</taxon>
        <taxon>Rhodanobacteraceae</taxon>
        <taxon>Frateuria</taxon>
    </lineage>
</organism>
<reference evidence="1 2" key="1">
    <citation type="submission" date="2021-04" db="EMBL/GenBank/DDBJ databases">
        <authorList>
            <person name="Huq M.A."/>
        </authorList>
    </citation>
    <scope>NUCLEOTIDE SEQUENCE [LARGE SCALE GENOMIC DNA]</scope>
    <source>
        <strain evidence="1 2">MAH-13</strain>
    </source>
</reference>
<keyword evidence="2" id="KW-1185">Reference proteome</keyword>
<dbReference type="Proteomes" id="UP000823790">
    <property type="component" value="Unassembled WGS sequence"/>
</dbReference>
<evidence type="ECO:0000313" key="1">
    <source>
        <dbReference type="EMBL" id="MBP1474528.1"/>
    </source>
</evidence>
<protein>
    <recommendedName>
        <fullName evidence="3">Asparagine synthetase domain-containing protein</fullName>
    </recommendedName>
</protein>
<gene>
    <name evidence="1" type="ORF">J7I44_09450</name>
</gene>
<dbReference type="SUPFAM" id="SSF52402">
    <property type="entry name" value="Adenine nucleotide alpha hydrolases-like"/>
    <property type="match status" value="1"/>
</dbReference>
<dbReference type="Gene3D" id="3.40.50.620">
    <property type="entry name" value="HUPs"/>
    <property type="match status" value="1"/>
</dbReference>
<evidence type="ECO:0008006" key="3">
    <source>
        <dbReference type="Google" id="ProtNLM"/>
    </source>
</evidence>
<dbReference type="EMBL" id="JAGJRS010000018">
    <property type="protein sequence ID" value="MBP1474528.1"/>
    <property type="molecule type" value="Genomic_DNA"/>
</dbReference>
<comment type="caution">
    <text evidence="1">The sequence shown here is derived from an EMBL/GenBank/DDBJ whole genome shotgun (WGS) entry which is preliminary data.</text>
</comment>
<sequence>MLKAEIALSDLAHTPTSCPDATIVFGASRIEPYRHALLETLLVVTDGQWFVVVRERLKQKSASCGSGTQHVDSHRFADLHRECLMWPLDYVMVEVAQAGCRMKLRAGALGCAPVYCRTTSDRLSVSWDFADFLARPLMPDLELAARYLGLGSTYSAQHLCAGITVLTERATLYVEPGQARYQYPNPVESRPASPGAASGTLEEFEEILCRTIDTRPLSGDMIAIELSGGLDSATVAAAATQLYGPVASKGILVDGEQRQAQRDRRDNIGRLLGLEDETVDIDAYPPSLDLRSGARPEYPNAELYLEAFDFLWSRAHAQGRKTLFTGVGGDELYPRYRDEGGGTRSPSSLVANARHRAEAILTPAALEAARTVRGMDAPASPVPVSALVASLCQAPHLLRHGLWPVNPLSHPRLVEFCHGLPPDKRHGREMSRQYLHGRLGDQVFRKDYVKETFAGVLPKLISQQHETLVAQLSECALADFGLVDRRAALALLDEVATTRADAPAAPLIAFLWLERFVRQLR</sequence>
<name>A0ABS4DN86_9GAMM</name>
<dbReference type="RefSeq" id="WP_209619463.1">
    <property type="nucleotide sequence ID" value="NZ_JAGJRS010000018.1"/>
</dbReference>